<keyword evidence="6" id="KW-0378">Hydrolase</keyword>
<evidence type="ECO:0000256" key="3">
    <source>
        <dbReference type="ARBA" id="ARBA00022763"/>
    </source>
</evidence>
<dbReference type="GO" id="GO:0006281">
    <property type="term" value="P:DNA repair"/>
    <property type="evidence" value="ECO:0007669"/>
    <property type="project" value="UniProtKB-KW"/>
</dbReference>
<dbReference type="Pfam" id="PF02144">
    <property type="entry name" value="Rad1"/>
    <property type="match status" value="1"/>
</dbReference>
<name>M2XCL8_GALSU</name>
<dbReference type="GO" id="GO:0030896">
    <property type="term" value="C:checkpoint clamp complex"/>
    <property type="evidence" value="ECO:0007669"/>
    <property type="project" value="TreeGrafter"/>
</dbReference>
<dbReference type="EC" id="3.1.11.2" evidence="6"/>
<dbReference type="Proteomes" id="UP000030680">
    <property type="component" value="Unassembled WGS sequence"/>
</dbReference>
<dbReference type="Gramene" id="EME27692">
    <property type="protein sequence ID" value="EME27692"/>
    <property type="gene ID" value="Gasu_48330"/>
</dbReference>
<evidence type="ECO:0000256" key="1">
    <source>
        <dbReference type="ARBA" id="ARBA00004123"/>
    </source>
</evidence>
<dbReference type="InterPro" id="IPR003021">
    <property type="entry name" value="Rad1_Rec1_Rad17"/>
</dbReference>
<sequence>MESEKEAYLNFSLTGETPRVFFDALTCLCKNFGKTKKQVLWVSQAARGGLKLVVEEELSFQASILVRQNAFATLEVSENFEGFCVFLTDFIDGLSVLGVTQTSQSFNNMSTSRANVLRVVQVMENEPIYLILHDPDFVTQCRLKTIQAEPPVDFSFFASSVVCSAILASDLLREALQEIDVAGTEALKVSVKREGPMPTITLQGVGRDGTTDTYGGFIGISVCIEFPSPTESSSDVFAEFHVSDEFGGVVFPMHFIRRCVRALAFSDTCRLRVNQTGVLSLVIRFRTGSKTPEQWIEVASSYCFLEYLIRSLEG</sequence>
<dbReference type="OMA" id="CGESEIR"/>
<proteinExistence type="inferred from homology"/>
<accession>M2XCL8</accession>
<evidence type="ECO:0000256" key="5">
    <source>
        <dbReference type="ARBA" id="ARBA00023242"/>
    </source>
</evidence>
<keyword evidence="3" id="KW-0227">DNA damage</keyword>
<keyword evidence="5" id="KW-0539">Nucleus</keyword>
<evidence type="ECO:0000313" key="7">
    <source>
        <dbReference type="Proteomes" id="UP000030680"/>
    </source>
</evidence>
<dbReference type="PANTHER" id="PTHR10870:SF0">
    <property type="entry name" value="CELL CYCLE CHECKPOINT PROTEIN RAD1"/>
    <property type="match status" value="1"/>
</dbReference>
<dbReference type="PRINTS" id="PR01245">
    <property type="entry name" value="RAD1REC1"/>
</dbReference>
<protein>
    <submittedName>
        <fullName evidence="6">Cell cycle checkpoint protein</fullName>
        <ecNumber evidence="6">3.1.11.2</ecNumber>
    </submittedName>
</protein>
<dbReference type="GO" id="GO:0008311">
    <property type="term" value="F:double-stranded DNA 3'-5' DNA exonuclease activity"/>
    <property type="evidence" value="ECO:0007669"/>
    <property type="project" value="UniProtKB-EC"/>
</dbReference>
<dbReference type="KEGG" id="gsl:Gasu_48330"/>
<evidence type="ECO:0000256" key="2">
    <source>
        <dbReference type="ARBA" id="ARBA00010991"/>
    </source>
</evidence>
<dbReference type="STRING" id="130081.M2XCL8"/>
<evidence type="ECO:0000256" key="4">
    <source>
        <dbReference type="ARBA" id="ARBA00023204"/>
    </source>
</evidence>
<keyword evidence="4" id="KW-0234">DNA repair</keyword>
<dbReference type="eggNOG" id="KOG3194">
    <property type="taxonomic scope" value="Eukaryota"/>
</dbReference>
<dbReference type="OrthoDB" id="337581at2759"/>
<dbReference type="AlphaFoldDB" id="M2XCL8"/>
<dbReference type="RefSeq" id="XP_005704212.1">
    <property type="nucleotide sequence ID" value="XM_005704155.1"/>
</dbReference>
<dbReference type="EMBL" id="KB454529">
    <property type="protein sequence ID" value="EME27692.1"/>
    <property type="molecule type" value="Genomic_DNA"/>
</dbReference>
<reference evidence="7" key="1">
    <citation type="journal article" date="2013" name="Science">
        <title>Gene transfer from bacteria and archaea facilitated evolution of an extremophilic eukaryote.</title>
        <authorList>
            <person name="Schonknecht G."/>
            <person name="Chen W.H."/>
            <person name="Ternes C.M."/>
            <person name="Barbier G.G."/>
            <person name="Shrestha R.P."/>
            <person name="Stanke M."/>
            <person name="Brautigam A."/>
            <person name="Baker B.J."/>
            <person name="Banfield J.F."/>
            <person name="Garavito R.M."/>
            <person name="Carr K."/>
            <person name="Wilkerson C."/>
            <person name="Rensing S.A."/>
            <person name="Gagneul D."/>
            <person name="Dickenson N.E."/>
            <person name="Oesterhelt C."/>
            <person name="Lercher M.J."/>
            <person name="Weber A.P."/>
        </authorList>
    </citation>
    <scope>NUCLEOTIDE SEQUENCE [LARGE SCALE GENOMIC DNA]</scope>
    <source>
        <strain evidence="7">074W</strain>
    </source>
</reference>
<dbReference type="PANTHER" id="PTHR10870">
    <property type="entry name" value="CELL CYCLE CHECKPOINT PROTEIN RAD1"/>
    <property type="match status" value="1"/>
</dbReference>
<gene>
    <name evidence="6" type="ORF">Gasu_48330</name>
</gene>
<dbReference type="Gene3D" id="3.70.10.10">
    <property type="match status" value="1"/>
</dbReference>
<dbReference type="GeneID" id="17086579"/>
<keyword evidence="7" id="KW-1185">Reference proteome</keyword>
<comment type="similarity">
    <text evidence="2">Belongs to the rad1 family.</text>
</comment>
<organism evidence="6 7">
    <name type="scientific">Galdieria sulphuraria</name>
    <name type="common">Red alga</name>
    <dbReference type="NCBI Taxonomy" id="130081"/>
    <lineage>
        <taxon>Eukaryota</taxon>
        <taxon>Rhodophyta</taxon>
        <taxon>Bangiophyceae</taxon>
        <taxon>Galdieriales</taxon>
        <taxon>Galdieriaceae</taxon>
        <taxon>Galdieria</taxon>
    </lineage>
</organism>
<dbReference type="GO" id="GO:0000077">
    <property type="term" value="P:DNA damage checkpoint signaling"/>
    <property type="evidence" value="ECO:0007669"/>
    <property type="project" value="InterPro"/>
</dbReference>
<evidence type="ECO:0000313" key="6">
    <source>
        <dbReference type="EMBL" id="EME27692.1"/>
    </source>
</evidence>
<comment type="subcellular location">
    <subcellularLocation>
        <location evidence="1">Nucleus</location>
    </subcellularLocation>
</comment>